<evidence type="ECO:0000259" key="4">
    <source>
        <dbReference type="Pfam" id="PF01425"/>
    </source>
</evidence>
<dbReference type="EC" id="3.5.1.4" evidence="3"/>
<dbReference type="InterPro" id="IPR020556">
    <property type="entry name" value="Amidase_CS"/>
</dbReference>
<dbReference type="PANTHER" id="PTHR11895:SF7">
    <property type="entry name" value="GLUTAMYL-TRNA(GLN) AMIDOTRANSFERASE SUBUNIT A, MITOCHONDRIAL"/>
    <property type="match status" value="1"/>
</dbReference>
<evidence type="ECO:0000256" key="1">
    <source>
        <dbReference type="ARBA" id="ARBA00001311"/>
    </source>
</evidence>
<comment type="similarity">
    <text evidence="2">Belongs to the amidase family.</text>
</comment>
<evidence type="ECO:0000313" key="5">
    <source>
        <dbReference type="EMBL" id="GCE44873.1"/>
    </source>
</evidence>
<dbReference type="PROSITE" id="PS00571">
    <property type="entry name" value="AMIDASES"/>
    <property type="match status" value="1"/>
</dbReference>
<dbReference type="Pfam" id="PF01425">
    <property type="entry name" value="Amidase"/>
    <property type="match status" value="1"/>
</dbReference>
<dbReference type="PANTHER" id="PTHR11895">
    <property type="entry name" value="TRANSAMIDASE"/>
    <property type="match status" value="1"/>
</dbReference>
<evidence type="ECO:0000313" key="6">
    <source>
        <dbReference type="Proteomes" id="UP000287519"/>
    </source>
</evidence>
<reference evidence="5 6" key="1">
    <citation type="submission" date="2018-11" db="EMBL/GenBank/DDBJ databases">
        <title>Microbial catabolism of amino acid.</title>
        <authorList>
            <person name="Hibi M."/>
            <person name="Ogawa J."/>
        </authorList>
    </citation>
    <scope>NUCLEOTIDE SEQUENCE [LARGE SCALE GENOMIC DNA]</scope>
    <source>
        <strain evidence="5 6">C31-06</strain>
    </source>
</reference>
<evidence type="ECO:0000256" key="2">
    <source>
        <dbReference type="ARBA" id="ARBA00009199"/>
    </source>
</evidence>
<keyword evidence="5" id="KW-0378">Hydrolase</keyword>
<dbReference type="EMBL" id="BHYM01000115">
    <property type="protein sequence ID" value="GCE44873.1"/>
    <property type="molecule type" value="Genomic_DNA"/>
</dbReference>
<proteinExistence type="inferred from homology"/>
<comment type="catalytic activity">
    <reaction evidence="1">
        <text>a monocarboxylic acid amide + H2O = a monocarboxylate + NH4(+)</text>
        <dbReference type="Rhea" id="RHEA:12020"/>
        <dbReference type="ChEBI" id="CHEBI:15377"/>
        <dbReference type="ChEBI" id="CHEBI:28938"/>
        <dbReference type="ChEBI" id="CHEBI:35757"/>
        <dbReference type="ChEBI" id="CHEBI:83628"/>
        <dbReference type="EC" id="3.5.1.4"/>
    </reaction>
</comment>
<accession>A0A402CMZ5</accession>
<keyword evidence="6" id="KW-1185">Reference proteome</keyword>
<gene>
    <name evidence="5" type="ORF">Rhow_000499</name>
</gene>
<dbReference type="OrthoDB" id="4464995at2"/>
<dbReference type="AlphaFoldDB" id="A0A402CMZ5"/>
<comment type="caution">
    <text evidence="5">The sequence shown here is derived from an EMBL/GenBank/DDBJ whole genome shotgun (WGS) entry which is preliminary data.</text>
</comment>
<dbReference type="Gene3D" id="3.90.1300.10">
    <property type="entry name" value="Amidase signature (AS) domain"/>
    <property type="match status" value="1"/>
</dbReference>
<dbReference type="SUPFAM" id="SSF75304">
    <property type="entry name" value="Amidase signature (AS) enzymes"/>
    <property type="match status" value="1"/>
</dbReference>
<evidence type="ECO:0000256" key="3">
    <source>
        <dbReference type="ARBA" id="ARBA00012922"/>
    </source>
</evidence>
<dbReference type="RefSeq" id="WP_124396400.1">
    <property type="nucleotide sequence ID" value="NZ_BHYM01000115.1"/>
</dbReference>
<sequence>MTEQLWRWSAEQTARAVRSGLVSSVEVVSASLARLEETNDVTAAFVAVAEDALDRAKEADAAVARGEVLGALHGVPIATKMNTDVEGLATPDGVAAYLGNIASETAPPVANLLAEGAVSIGRTNSPPFSLRWTTESAHFGTTRNPWDLSVTPGGSSGGAAVAVATGVVSIAQGNDIGGSIRYPAANCGVVGIRPTMGRVPLWHSPPGHGMSFAMQMMFVEGPLARTISDLRIALRAMEATDYRDPLAVPGPRRSGTDRGVPRVAMVIDAGDHAFASRSTPEVDNAVRQAGTWLRDAGYQVDEIEVPLLGEAAMLWWKLGMTEFKVSGLGAEIRRVGEPGIRRFFDLMEEAAKAAFGDVTFADYFAALSQRSLVRRRLSEFMNDYSILLLPNSGRAPFTLGEDIESVDRTHSLMAHQWPNMAVPLLGLPGLGMGVVREDGAPLGIQLVGRSFDEDSIFRAGEVIEMRSAISTPTDPVR</sequence>
<dbReference type="GO" id="GO:0004040">
    <property type="term" value="F:amidase activity"/>
    <property type="evidence" value="ECO:0007669"/>
    <property type="project" value="UniProtKB-EC"/>
</dbReference>
<dbReference type="InterPro" id="IPR036928">
    <property type="entry name" value="AS_sf"/>
</dbReference>
<organism evidence="5 6">
    <name type="scientific">Rhodococcus wratislaviensis</name>
    <name type="common">Tsukamurella wratislaviensis</name>
    <dbReference type="NCBI Taxonomy" id="44752"/>
    <lineage>
        <taxon>Bacteria</taxon>
        <taxon>Bacillati</taxon>
        <taxon>Actinomycetota</taxon>
        <taxon>Actinomycetes</taxon>
        <taxon>Mycobacteriales</taxon>
        <taxon>Nocardiaceae</taxon>
        <taxon>Rhodococcus</taxon>
    </lineage>
</organism>
<dbReference type="Proteomes" id="UP000287519">
    <property type="component" value="Unassembled WGS sequence"/>
</dbReference>
<dbReference type="InterPro" id="IPR000120">
    <property type="entry name" value="Amidase"/>
</dbReference>
<name>A0A402CMZ5_RHOWR</name>
<protein>
    <recommendedName>
        <fullName evidence="3">amidase</fullName>
        <ecNumber evidence="3">3.5.1.4</ecNumber>
    </recommendedName>
</protein>
<dbReference type="NCBIfam" id="NF005687">
    <property type="entry name" value="PRK07487.1"/>
    <property type="match status" value="1"/>
</dbReference>
<dbReference type="InterPro" id="IPR023631">
    <property type="entry name" value="Amidase_dom"/>
</dbReference>
<feature type="domain" description="Amidase" evidence="4">
    <location>
        <begin position="26"/>
        <end position="456"/>
    </location>
</feature>